<dbReference type="AlphaFoldDB" id="A0AAP0J9Y5"/>
<evidence type="ECO:0000313" key="3">
    <source>
        <dbReference type="Proteomes" id="UP001420932"/>
    </source>
</evidence>
<name>A0AAP0J9Y5_9MAGN</name>
<keyword evidence="3" id="KW-1185">Reference proteome</keyword>
<feature type="compositionally biased region" description="Basic and acidic residues" evidence="1">
    <location>
        <begin position="88"/>
        <end position="105"/>
    </location>
</feature>
<feature type="compositionally biased region" description="Low complexity" evidence="1">
    <location>
        <begin position="74"/>
        <end position="84"/>
    </location>
</feature>
<comment type="caution">
    <text evidence="2">The sequence shown here is derived from an EMBL/GenBank/DDBJ whole genome shotgun (WGS) entry which is preliminary data.</text>
</comment>
<gene>
    <name evidence="2" type="ORF">Syun_017828</name>
</gene>
<reference evidence="2 3" key="1">
    <citation type="submission" date="2024-01" db="EMBL/GenBank/DDBJ databases">
        <title>Genome assemblies of Stephania.</title>
        <authorList>
            <person name="Yang L."/>
        </authorList>
    </citation>
    <scope>NUCLEOTIDE SEQUENCE [LARGE SCALE GENOMIC DNA]</scope>
    <source>
        <strain evidence="2">YNDBR</strain>
        <tissue evidence="2">Leaf</tissue>
    </source>
</reference>
<protein>
    <submittedName>
        <fullName evidence="2">Uncharacterized protein</fullName>
    </submittedName>
</protein>
<evidence type="ECO:0000313" key="2">
    <source>
        <dbReference type="EMBL" id="KAK9129031.1"/>
    </source>
</evidence>
<feature type="region of interest" description="Disordered" evidence="1">
    <location>
        <begin position="33"/>
        <end position="105"/>
    </location>
</feature>
<proteinExistence type="predicted"/>
<dbReference type="Proteomes" id="UP001420932">
    <property type="component" value="Unassembled WGS sequence"/>
</dbReference>
<evidence type="ECO:0000256" key="1">
    <source>
        <dbReference type="SAM" id="MobiDB-lite"/>
    </source>
</evidence>
<organism evidence="2 3">
    <name type="scientific">Stephania yunnanensis</name>
    <dbReference type="NCBI Taxonomy" id="152371"/>
    <lineage>
        <taxon>Eukaryota</taxon>
        <taxon>Viridiplantae</taxon>
        <taxon>Streptophyta</taxon>
        <taxon>Embryophyta</taxon>
        <taxon>Tracheophyta</taxon>
        <taxon>Spermatophyta</taxon>
        <taxon>Magnoliopsida</taxon>
        <taxon>Ranunculales</taxon>
        <taxon>Menispermaceae</taxon>
        <taxon>Menispermoideae</taxon>
        <taxon>Cissampelideae</taxon>
        <taxon>Stephania</taxon>
    </lineage>
</organism>
<sequence length="105" mass="11419">MVRAKAGLCELNVRPQFRFSGVARLLGPLRAQDETGAMPTTGTRGGRQIPQTTSYRKSKQLSRVTDVVDADTFSAHSLGSSSSDSSEEERVQVEEGNMEEGKENT</sequence>
<dbReference type="EMBL" id="JBBNAF010000007">
    <property type="protein sequence ID" value="KAK9129031.1"/>
    <property type="molecule type" value="Genomic_DNA"/>
</dbReference>
<accession>A0AAP0J9Y5</accession>